<accession>A0ABQ3WM03</accession>
<evidence type="ECO:0000256" key="1">
    <source>
        <dbReference type="SAM" id="MobiDB-lite"/>
    </source>
</evidence>
<comment type="caution">
    <text evidence="2">The sequence shown here is derived from an EMBL/GenBank/DDBJ whole genome shotgun (WGS) entry which is preliminary data.</text>
</comment>
<gene>
    <name evidence="2" type="ORF">Aca07nite_45220</name>
</gene>
<proteinExistence type="predicted"/>
<reference evidence="2" key="1">
    <citation type="submission" date="2021-01" db="EMBL/GenBank/DDBJ databases">
        <title>Whole genome shotgun sequence of Actinoplanes capillaceus NBRC 16408.</title>
        <authorList>
            <person name="Komaki H."/>
            <person name="Tamura T."/>
        </authorList>
    </citation>
    <scope>NUCLEOTIDE SEQUENCE [LARGE SCALE GENOMIC DNA]</scope>
    <source>
        <strain evidence="2">NBRC 16408</strain>
    </source>
</reference>
<name>A0ABQ3WM03_9ACTN</name>
<evidence type="ECO:0000313" key="2">
    <source>
        <dbReference type="EMBL" id="GID47247.1"/>
    </source>
</evidence>
<sequence length="74" mass="7793">MRGSSADASRMSGFALTLNALVAVIQGRQRGPQKNAVGSVRQHMIGRLTAPTTSSADDSCLHGENRRLGDEIGL</sequence>
<feature type="compositionally biased region" description="Basic and acidic residues" evidence="1">
    <location>
        <begin position="59"/>
        <end position="74"/>
    </location>
</feature>
<feature type="region of interest" description="Disordered" evidence="1">
    <location>
        <begin position="47"/>
        <end position="74"/>
    </location>
</feature>
<protein>
    <submittedName>
        <fullName evidence="2">Uncharacterized protein</fullName>
    </submittedName>
</protein>
<organism evidence="2">
    <name type="scientific">Actinoplanes campanulatus</name>
    <dbReference type="NCBI Taxonomy" id="113559"/>
    <lineage>
        <taxon>Bacteria</taxon>
        <taxon>Bacillati</taxon>
        <taxon>Actinomycetota</taxon>
        <taxon>Actinomycetes</taxon>
        <taxon>Micromonosporales</taxon>
        <taxon>Micromonosporaceae</taxon>
        <taxon>Actinoplanes</taxon>
    </lineage>
</organism>
<dbReference type="EMBL" id="BOMF01000088">
    <property type="protein sequence ID" value="GID47247.1"/>
    <property type="molecule type" value="Genomic_DNA"/>
</dbReference>